<keyword evidence="2" id="KW-1185">Reference proteome</keyword>
<dbReference type="RefSeq" id="WP_132201247.1">
    <property type="nucleotide sequence ID" value="NZ_SMKY01000197.1"/>
</dbReference>
<evidence type="ECO:0000313" key="2">
    <source>
        <dbReference type="Proteomes" id="UP000295578"/>
    </source>
</evidence>
<organism evidence="1 2">
    <name type="scientific">Actinomadura darangshiensis</name>
    <dbReference type="NCBI Taxonomy" id="705336"/>
    <lineage>
        <taxon>Bacteria</taxon>
        <taxon>Bacillati</taxon>
        <taxon>Actinomycetota</taxon>
        <taxon>Actinomycetes</taxon>
        <taxon>Streptosporangiales</taxon>
        <taxon>Thermomonosporaceae</taxon>
        <taxon>Actinomadura</taxon>
    </lineage>
</organism>
<accession>A0A4R5ANA0</accession>
<name>A0A4R5ANA0_9ACTN</name>
<dbReference type="EMBL" id="SMKY01000197">
    <property type="protein sequence ID" value="TDD73210.1"/>
    <property type="molecule type" value="Genomic_DNA"/>
</dbReference>
<gene>
    <name evidence="1" type="ORF">E1293_32040</name>
</gene>
<reference evidence="1 2" key="1">
    <citation type="submission" date="2019-03" db="EMBL/GenBank/DDBJ databases">
        <title>Draft genome sequences of novel Actinobacteria.</title>
        <authorList>
            <person name="Sahin N."/>
            <person name="Ay H."/>
            <person name="Saygin H."/>
        </authorList>
    </citation>
    <scope>NUCLEOTIDE SEQUENCE [LARGE SCALE GENOMIC DNA]</scope>
    <source>
        <strain evidence="1 2">DSM 45941</strain>
    </source>
</reference>
<proteinExistence type="predicted"/>
<evidence type="ECO:0000313" key="1">
    <source>
        <dbReference type="EMBL" id="TDD73210.1"/>
    </source>
</evidence>
<comment type="caution">
    <text evidence="1">The sequence shown here is derived from an EMBL/GenBank/DDBJ whole genome shotgun (WGS) entry which is preliminary data.</text>
</comment>
<evidence type="ECO:0008006" key="3">
    <source>
        <dbReference type="Google" id="ProtNLM"/>
    </source>
</evidence>
<dbReference type="OrthoDB" id="5183626at2"/>
<sequence>MSGGPSPRVLILVLDPKSHKRNYKRVAGLTSYFLDEEGAQVDVLTAEPRGWGRLDERARLHHLHAAEARHPLPWLERMVVTRLPRFAVRPLKRLGRPGDVLGRVQGRLSSAVHRRLFLPFYRHVRPLLLARIARRRIRREIDMGEVRRIIVMDVVSVPCAWRLARKNPDLTVTTRQVRTLDPDGG</sequence>
<dbReference type="Proteomes" id="UP000295578">
    <property type="component" value="Unassembled WGS sequence"/>
</dbReference>
<dbReference type="AlphaFoldDB" id="A0A4R5ANA0"/>
<protein>
    <recommendedName>
        <fullName evidence="3">Glycosyltransferase family 1 protein</fullName>
    </recommendedName>
</protein>